<dbReference type="InterPro" id="IPR000700">
    <property type="entry name" value="PAS-assoc_C"/>
</dbReference>
<evidence type="ECO:0000256" key="5">
    <source>
        <dbReference type="SAM" id="Phobius"/>
    </source>
</evidence>
<evidence type="ECO:0000259" key="8">
    <source>
        <dbReference type="PROSITE" id="PS50887"/>
    </source>
</evidence>
<feature type="domain" description="PAC" evidence="7">
    <location>
        <begin position="427"/>
        <end position="479"/>
    </location>
</feature>
<dbReference type="SMART" id="SM00091">
    <property type="entry name" value="PAS"/>
    <property type="match status" value="2"/>
</dbReference>
<dbReference type="InterPro" id="IPR029787">
    <property type="entry name" value="Nucleotide_cyclase"/>
</dbReference>
<dbReference type="InterPro" id="IPR043128">
    <property type="entry name" value="Rev_trsase/Diguanyl_cyclase"/>
</dbReference>
<feature type="domain" description="PAC" evidence="7">
    <location>
        <begin position="307"/>
        <end position="357"/>
    </location>
</feature>
<sequence>MADSGEKITRDLTIRYVAVLAVLGGLAIASFLGLARIVMDAESGTTLVSVAGGQRVLVQRIAYLATRLSALSAGEERQAAERALVDAVNQLESAHTGLLAGLPELRAPKPPSERLNALYFGPDGNVDAQVRAFAGAARAIVARFPAAPNARDLDLVAVNAAASGPLLDALERLTALYLAENDERLVRLSALHGAALVVILALLVVSAAGVFQPMVARIKADIEERAAAERGLRESEERLWKILEESPIGVSASRRADGRVLFANRRFCEIIGARREDVVGEPARNHFVDDDQRRRIIDILKVQGHIDDREVEFRRRDGTAFWSLLTLRATRVEGEGVNLAWVYDISAMKAAQERLRLTAKVVESASEAVVITNIRNQIEYVNPAFTAITEYRPEDVIGANPRMLQSGRHDADFYRDMWTEIRATGRWRGEIWNRRKSGEFYAEWLSIVAIKDDDGNPTHHIAIFSDITHRKEDEERVWRQANYDALTGLPNRALFLDRLNQTVRQSRRENKKFALMFLDLDGFKAVNDTLGHAAGDILLQQTAARLTECMRASDTVARLAGDEFTCILWGVRNHDDVAVVAAKILERLGTPFDLDGREASVCASIGIALFPEHATDGAVLLQLADAAMYSVKKSGKNNFEFVDTGSCPVSMVGVAAPEL</sequence>
<dbReference type="PROSITE" id="PS50887">
    <property type="entry name" value="GGDEF"/>
    <property type="match status" value="1"/>
</dbReference>
<dbReference type="NCBIfam" id="TIGR00229">
    <property type="entry name" value="sensory_box"/>
    <property type="match status" value="2"/>
</dbReference>
<keyword evidence="3 5" id="KW-1133">Transmembrane helix</keyword>
<feature type="domain" description="PAS" evidence="6">
    <location>
        <begin position="354"/>
        <end position="398"/>
    </location>
</feature>
<dbReference type="AlphaFoldDB" id="A0A7C9UUN2"/>
<evidence type="ECO:0000256" key="2">
    <source>
        <dbReference type="ARBA" id="ARBA00022692"/>
    </source>
</evidence>
<evidence type="ECO:0000259" key="7">
    <source>
        <dbReference type="PROSITE" id="PS50113"/>
    </source>
</evidence>
<feature type="transmembrane region" description="Helical" evidence="5">
    <location>
        <begin position="190"/>
        <end position="211"/>
    </location>
</feature>
<dbReference type="PROSITE" id="PS50113">
    <property type="entry name" value="PAC"/>
    <property type="match status" value="2"/>
</dbReference>
<evidence type="ECO:0000313" key="9">
    <source>
        <dbReference type="EMBL" id="NFV79409.1"/>
    </source>
</evidence>
<gene>
    <name evidence="9" type="ORF">G4223_04705</name>
</gene>
<dbReference type="GO" id="GO:0016020">
    <property type="term" value="C:membrane"/>
    <property type="evidence" value="ECO:0007669"/>
    <property type="project" value="UniProtKB-SubCell"/>
</dbReference>
<dbReference type="CDD" id="cd01949">
    <property type="entry name" value="GGDEF"/>
    <property type="match status" value="1"/>
</dbReference>
<dbReference type="CDD" id="cd00130">
    <property type="entry name" value="PAS"/>
    <property type="match status" value="2"/>
</dbReference>
<dbReference type="SMART" id="SM00267">
    <property type="entry name" value="GGDEF"/>
    <property type="match status" value="1"/>
</dbReference>
<comment type="caution">
    <text evidence="9">The sequence shown here is derived from an EMBL/GenBank/DDBJ whole genome shotgun (WGS) entry which is preliminary data.</text>
</comment>
<dbReference type="PANTHER" id="PTHR46663">
    <property type="entry name" value="DIGUANYLATE CYCLASE DGCT-RELATED"/>
    <property type="match status" value="1"/>
</dbReference>
<evidence type="ECO:0000256" key="3">
    <source>
        <dbReference type="ARBA" id="ARBA00022989"/>
    </source>
</evidence>
<dbReference type="InterPro" id="IPR035965">
    <property type="entry name" value="PAS-like_dom_sf"/>
</dbReference>
<dbReference type="PANTHER" id="PTHR46663:SF3">
    <property type="entry name" value="SLL0267 PROTEIN"/>
    <property type="match status" value="1"/>
</dbReference>
<proteinExistence type="predicted"/>
<evidence type="ECO:0000256" key="1">
    <source>
        <dbReference type="ARBA" id="ARBA00004141"/>
    </source>
</evidence>
<protein>
    <submittedName>
        <fullName evidence="9">Diguanylate cyclase</fullName>
    </submittedName>
</protein>
<feature type="domain" description="PAS" evidence="6">
    <location>
        <begin position="235"/>
        <end position="309"/>
    </location>
</feature>
<accession>A0A7C9UUN2</accession>
<dbReference type="InterPro" id="IPR000160">
    <property type="entry name" value="GGDEF_dom"/>
</dbReference>
<reference evidence="9 10" key="1">
    <citation type="submission" date="2020-02" db="EMBL/GenBank/DDBJ databases">
        <authorList>
            <person name="Dziuba M."/>
            <person name="Kuznetsov B."/>
            <person name="Mardanov A."/>
            <person name="Ravin N."/>
            <person name="Grouzdev D."/>
        </authorList>
    </citation>
    <scope>NUCLEOTIDE SEQUENCE [LARGE SCALE GENOMIC DNA]</scope>
    <source>
        <strain evidence="9 10">SpK</strain>
    </source>
</reference>
<dbReference type="RefSeq" id="WP_163675731.1">
    <property type="nucleotide sequence ID" value="NZ_JAAIYP010000027.1"/>
</dbReference>
<dbReference type="Pfam" id="PF00990">
    <property type="entry name" value="GGDEF"/>
    <property type="match status" value="1"/>
</dbReference>
<feature type="domain" description="GGDEF" evidence="8">
    <location>
        <begin position="511"/>
        <end position="644"/>
    </location>
</feature>
<keyword evidence="4 5" id="KW-0472">Membrane</keyword>
<evidence type="ECO:0000259" key="6">
    <source>
        <dbReference type="PROSITE" id="PS50112"/>
    </source>
</evidence>
<comment type="subcellular location">
    <subcellularLocation>
        <location evidence="1">Membrane</location>
        <topology evidence="1">Multi-pass membrane protein</topology>
    </subcellularLocation>
</comment>
<dbReference type="InterPro" id="IPR001610">
    <property type="entry name" value="PAC"/>
</dbReference>
<dbReference type="Gene3D" id="3.30.70.270">
    <property type="match status" value="1"/>
</dbReference>
<dbReference type="EMBL" id="JAAIYP010000027">
    <property type="protein sequence ID" value="NFV79409.1"/>
    <property type="molecule type" value="Genomic_DNA"/>
</dbReference>
<dbReference type="Pfam" id="PF13675">
    <property type="entry name" value="PilJ"/>
    <property type="match status" value="1"/>
</dbReference>
<keyword evidence="10" id="KW-1185">Reference proteome</keyword>
<dbReference type="PROSITE" id="PS50112">
    <property type="entry name" value="PAS"/>
    <property type="match status" value="2"/>
</dbReference>
<dbReference type="NCBIfam" id="TIGR00254">
    <property type="entry name" value="GGDEF"/>
    <property type="match status" value="1"/>
</dbReference>
<organism evidence="9 10">
    <name type="scientific">Magnetospirillum aberrantis SpK</name>
    <dbReference type="NCBI Taxonomy" id="908842"/>
    <lineage>
        <taxon>Bacteria</taxon>
        <taxon>Pseudomonadati</taxon>
        <taxon>Pseudomonadota</taxon>
        <taxon>Alphaproteobacteria</taxon>
        <taxon>Rhodospirillales</taxon>
        <taxon>Rhodospirillaceae</taxon>
        <taxon>Magnetospirillum</taxon>
    </lineage>
</organism>
<dbReference type="Pfam" id="PF13426">
    <property type="entry name" value="PAS_9"/>
    <property type="match status" value="2"/>
</dbReference>
<keyword evidence="2 5" id="KW-0812">Transmembrane</keyword>
<dbReference type="SUPFAM" id="SSF55073">
    <property type="entry name" value="Nucleotide cyclase"/>
    <property type="match status" value="1"/>
</dbReference>
<evidence type="ECO:0000313" key="10">
    <source>
        <dbReference type="Proteomes" id="UP000480684"/>
    </source>
</evidence>
<dbReference type="Proteomes" id="UP000480684">
    <property type="component" value="Unassembled WGS sequence"/>
</dbReference>
<evidence type="ECO:0000256" key="4">
    <source>
        <dbReference type="ARBA" id="ARBA00023136"/>
    </source>
</evidence>
<name>A0A7C9UUN2_9PROT</name>
<dbReference type="SUPFAM" id="SSF55785">
    <property type="entry name" value="PYP-like sensor domain (PAS domain)"/>
    <property type="match status" value="2"/>
</dbReference>
<dbReference type="Gene3D" id="3.30.450.20">
    <property type="entry name" value="PAS domain"/>
    <property type="match status" value="2"/>
</dbReference>
<dbReference type="SMART" id="SM00086">
    <property type="entry name" value="PAC"/>
    <property type="match status" value="2"/>
</dbReference>
<feature type="transmembrane region" description="Helical" evidence="5">
    <location>
        <begin position="12"/>
        <end position="34"/>
    </location>
</feature>
<dbReference type="InterPro" id="IPR000014">
    <property type="entry name" value="PAS"/>
</dbReference>
<dbReference type="InterPro" id="IPR029095">
    <property type="entry name" value="NarX-like_N"/>
</dbReference>
<dbReference type="InterPro" id="IPR052163">
    <property type="entry name" value="DGC-Regulatory_Protein"/>
</dbReference>